<dbReference type="EMBL" id="AUZY01012597">
    <property type="protein sequence ID" value="EQD29047.1"/>
    <property type="molecule type" value="Genomic_DNA"/>
</dbReference>
<reference evidence="2" key="2">
    <citation type="journal article" date="2014" name="ISME J.">
        <title>Microbial stratification in low pH oxic and suboxic macroscopic growths along an acid mine drainage.</title>
        <authorList>
            <person name="Mendez-Garcia C."/>
            <person name="Mesa V."/>
            <person name="Sprenger R.R."/>
            <person name="Richter M."/>
            <person name="Diez M.S."/>
            <person name="Solano J."/>
            <person name="Bargiela R."/>
            <person name="Golyshina O.V."/>
            <person name="Manteca A."/>
            <person name="Ramos J.L."/>
            <person name="Gallego J.R."/>
            <person name="Llorente I."/>
            <person name="Martins Dos Santos V.A."/>
            <person name="Jensen O.N."/>
            <person name="Pelaez A.I."/>
            <person name="Sanchez J."/>
            <person name="Ferrer M."/>
        </authorList>
    </citation>
    <scope>NUCLEOTIDE SEQUENCE</scope>
</reference>
<dbReference type="EMBL" id="AUZZ01001562">
    <property type="protein sequence ID" value="EQD63976.1"/>
    <property type="molecule type" value="Genomic_DNA"/>
</dbReference>
<dbReference type="AlphaFoldDB" id="T1ASG3"/>
<dbReference type="EMBL" id="AUZX01006479">
    <property type="protein sequence ID" value="EQD63511.1"/>
    <property type="molecule type" value="Genomic_DNA"/>
</dbReference>
<dbReference type="Gene3D" id="3.30.2310.20">
    <property type="entry name" value="RelE-like"/>
    <property type="match status" value="1"/>
</dbReference>
<reference evidence="2" key="1">
    <citation type="submission" date="2013-08" db="EMBL/GenBank/DDBJ databases">
        <authorList>
            <person name="Mendez C."/>
            <person name="Richter M."/>
            <person name="Ferrer M."/>
            <person name="Sanchez J."/>
        </authorList>
    </citation>
    <scope>NUCLEOTIDE SEQUENCE</scope>
</reference>
<evidence type="ECO:0000313" key="3">
    <source>
        <dbReference type="EMBL" id="EQD63976.1"/>
    </source>
</evidence>
<gene>
    <name evidence="2" type="ORF">B1A_09091</name>
    <name evidence="1" type="ORF">B1B_18789</name>
    <name evidence="3" type="ORF">B2A_02255</name>
</gene>
<evidence type="ECO:0000313" key="2">
    <source>
        <dbReference type="EMBL" id="EQD63511.1"/>
    </source>
</evidence>
<comment type="caution">
    <text evidence="2">The sequence shown here is derived from an EMBL/GenBank/DDBJ whole genome shotgun (WGS) entry which is preliminary data.</text>
</comment>
<organism evidence="2">
    <name type="scientific">mine drainage metagenome</name>
    <dbReference type="NCBI Taxonomy" id="410659"/>
    <lineage>
        <taxon>unclassified sequences</taxon>
        <taxon>metagenomes</taxon>
        <taxon>ecological metagenomes</taxon>
    </lineage>
</organism>
<proteinExistence type="predicted"/>
<sequence length="98" mass="11614">MRIEFSPQARLEFEAGERYYEQQVAGLGARLRGEIRVALARLRHWPLAAPIERGEIRRIVLSRFPYKLLYSVEAEHIYIIAVAHMHRAPDYWIERDQP</sequence>
<evidence type="ECO:0000313" key="1">
    <source>
        <dbReference type="EMBL" id="EQD29047.1"/>
    </source>
</evidence>
<accession>T1ASG3</accession>
<name>T1ASG3_9ZZZZ</name>
<dbReference type="InterPro" id="IPR035093">
    <property type="entry name" value="RelE/ParE_toxin_dom_sf"/>
</dbReference>
<protein>
    <submittedName>
        <fullName evidence="2">Plasmid stabilization system</fullName>
    </submittedName>
</protein>